<gene>
    <name evidence="1" type="ORF">CAPTEDRAFT_206720</name>
</gene>
<accession>R7U3D1</accession>
<reference evidence="1 3" key="2">
    <citation type="journal article" date="2013" name="Nature">
        <title>Insights into bilaterian evolution from three spiralian genomes.</title>
        <authorList>
            <person name="Simakov O."/>
            <person name="Marletaz F."/>
            <person name="Cho S.J."/>
            <person name="Edsinger-Gonzales E."/>
            <person name="Havlak P."/>
            <person name="Hellsten U."/>
            <person name="Kuo D.H."/>
            <person name="Larsson T."/>
            <person name="Lv J."/>
            <person name="Arendt D."/>
            <person name="Savage R."/>
            <person name="Osoegawa K."/>
            <person name="de Jong P."/>
            <person name="Grimwood J."/>
            <person name="Chapman J.A."/>
            <person name="Shapiro H."/>
            <person name="Aerts A."/>
            <person name="Otillar R.P."/>
            <person name="Terry A.Y."/>
            <person name="Boore J.L."/>
            <person name="Grigoriev I.V."/>
            <person name="Lindberg D.R."/>
            <person name="Seaver E.C."/>
            <person name="Weisblat D.A."/>
            <person name="Putnam N.H."/>
            <person name="Rokhsar D.S."/>
        </authorList>
    </citation>
    <scope>NUCLEOTIDE SEQUENCE</scope>
    <source>
        <strain evidence="1 3">I ESC-2004</strain>
    </source>
</reference>
<dbReference type="AlphaFoldDB" id="R7U3D1"/>
<name>R7U3D1_CAPTE</name>
<evidence type="ECO:0000313" key="3">
    <source>
        <dbReference type="Proteomes" id="UP000014760"/>
    </source>
</evidence>
<protein>
    <submittedName>
        <fullName evidence="1 2">Uncharacterized protein</fullName>
    </submittedName>
</protein>
<dbReference type="EMBL" id="AMQN01010764">
    <property type="status" value="NOT_ANNOTATED_CDS"/>
    <property type="molecule type" value="Genomic_DNA"/>
</dbReference>
<dbReference type="EMBL" id="AMQN01010765">
    <property type="status" value="NOT_ANNOTATED_CDS"/>
    <property type="molecule type" value="Genomic_DNA"/>
</dbReference>
<dbReference type="EMBL" id="AMQN01010762">
    <property type="status" value="NOT_ANNOTATED_CDS"/>
    <property type="molecule type" value="Genomic_DNA"/>
</dbReference>
<reference evidence="2" key="3">
    <citation type="submission" date="2015-06" db="UniProtKB">
        <authorList>
            <consortium name="EnsemblMetazoa"/>
        </authorList>
    </citation>
    <scope>IDENTIFICATION</scope>
</reference>
<reference evidence="3" key="1">
    <citation type="submission" date="2012-12" db="EMBL/GenBank/DDBJ databases">
        <authorList>
            <person name="Hellsten U."/>
            <person name="Grimwood J."/>
            <person name="Chapman J.A."/>
            <person name="Shapiro H."/>
            <person name="Aerts A."/>
            <person name="Otillar R.P."/>
            <person name="Terry A.Y."/>
            <person name="Boore J.L."/>
            <person name="Simakov O."/>
            <person name="Marletaz F."/>
            <person name="Cho S.-J."/>
            <person name="Edsinger-Gonzales E."/>
            <person name="Havlak P."/>
            <person name="Kuo D.-H."/>
            <person name="Larsson T."/>
            <person name="Lv J."/>
            <person name="Arendt D."/>
            <person name="Savage R."/>
            <person name="Osoegawa K."/>
            <person name="de Jong P."/>
            <person name="Lindberg D.R."/>
            <person name="Seaver E.C."/>
            <person name="Weisblat D.A."/>
            <person name="Putnam N.H."/>
            <person name="Grigoriev I.V."/>
            <person name="Rokhsar D.S."/>
        </authorList>
    </citation>
    <scope>NUCLEOTIDE SEQUENCE</scope>
    <source>
        <strain evidence="3">I ESC-2004</strain>
    </source>
</reference>
<dbReference type="EMBL" id="AMQN01010763">
    <property type="status" value="NOT_ANNOTATED_CDS"/>
    <property type="molecule type" value="Genomic_DNA"/>
</dbReference>
<organism evidence="1">
    <name type="scientific">Capitella teleta</name>
    <name type="common">Polychaete worm</name>
    <dbReference type="NCBI Taxonomy" id="283909"/>
    <lineage>
        <taxon>Eukaryota</taxon>
        <taxon>Metazoa</taxon>
        <taxon>Spiralia</taxon>
        <taxon>Lophotrochozoa</taxon>
        <taxon>Annelida</taxon>
        <taxon>Polychaeta</taxon>
        <taxon>Sedentaria</taxon>
        <taxon>Scolecida</taxon>
        <taxon>Capitellidae</taxon>
        <taxon>Capitella</taxon>
    </lineage>
</organism>
<sequence length="118" mass="13359">MADVSFSAGSDEECEILVGMVHEDLQALREKLQNECGVGDMAALENAIAKTEEGIQETFEWWLEARQFRTLRAARKRTKVMPTLLPCTAAVQQSRCRKYGGVDTVLQKLKRLHNCYLL</sequence>
<dbReference type="HOGENOM" id="CLU_2075378_0_0_1"/>
<dbReference type="Proteomes" id="UP000014760">
    <property type="component" value="Unassembled WGS sequence"/>
</dbReference>
<evidence type="ECO:0000313" key="2">
    <source>
        <dbReference type="EnsemblMetazoa" id="CapteP206720"/>
    </source>
</evidence>
<dbReference type="EnsemblMetazoa" id="CapteT206720">
    <property type="protein sequence ID" value="CapteP206720"/>
    <property type="gene ID" value="CapteG206720"/>
</dbReference>
<proteinExistence type="predicted"/>
<evidence type="ECO:0000313" key="1">
    <source>
        <dbReference type="EMBL" id="ELT97685.1"/>
    </source>
</evidence>
<dbReference type="EMBL" id="KB308489">
    <property type="protein sequence ID" value="ELT97685.1"/>
    <property type="molecule type" value="Genomic_DNA"/>
</dbReference>
<keyword evidence="3" id="KW-1185">Reference proteome</keyword>